<dbReference type="PANTHER" id="PTHR10779">
    <property type="entry name" value="DYNEIN LIGHT CHAIN ROADBLOCK"/>
    <property type="match status" value="1"/>
</dbReference>
<proteinExistence type="inferred from homology"/>
<evidence type="ECO:0000313" key="3">
    <source>
        <dbReference type="EMBL" id="KAK4012159.1"/>
    </source>
</evidence>
<sequence>MVSLNVFIDQLMQAHLMKKASNTLGSGSSTYQELCSGVFNQVNQRTQHIRSTGMMSEEYTCLGSYDQAVGQTVHSHSAQFRQGKKKFQNPSRKTRGSYAAIRIKVGLGLTCALGRRLGNILFSLQITRQSSNSEIEETLKRIQSHKGVIGVVVINNEGIPIKSTLDNATTIQYAGLISQLADKACSVVRELDPTNDLTFFRIRTKKHEIMVAPDKEYMLIVVQNQSD</sequence>
<protein>
    <recommendedName>
        <fullName evidence="2">Roadblock/LAMTOR2 domain-containing protein</fullName>
    </recommendedName>
</protein>
<dbReference type="SUPFAM" id="SSF103196">
    <property type="entry name" value="Roadblock/LC7 domain"/>
    <property type="match status" value="1"/>
</dbReference>
<dbReference type="Pfam" id="PF03259">
    <property type="entry name" value="Robl_LC7"/>
    <property type="match status" value="1"/>
</dbReference>
<dbReference type="Proteomes" id="UP001234178">
    <property type="component" value="Unassembled WGS sequence"/>
</dbReference>
<dbReference type="InterPro" id="IPR004942">
    <property type="entry name" value="Roadblock/LAMTOR2_dom"/>
</dbReference>
<dbReference type="Gene3D" id="3.30.450.30">
    <property type="entry name" value="Dynein light chain 2a, cytoplasmic"/>
    <property type="match status" value="1"/>
</dbReference>
<comment type="caution">
    <text evidence="3">The sequence shown here is derived from an EMBL/GenBank/DDBJ whole genome shotgun (WGS) entry which is preliminary data.</text>
</comment>
<feature type="domain" description="Roadblock/LAMTOR2" evidence="2">
    <location>
        <begin position="135"/>
        <end position="223"/>
    </location>
</feature>
<dbReference type="SMART" id="SM00960">
    <property type="entry name" value="Robl_LC7"/>
    <property type="match status" value="1"/>
</dbReference>
<organism evidence="3 4">
    <name type="scientific">Daphnia magna</name>
    <dbReference type="NCBI Taxonomy" id="35525"/>
    <lineage>
        <taxon>Eukaryota</taxon>
        <taxon>Metazoa</taxon>
        <taxon>Ecdysozoa</taxon>
        <taxon>Arthropoda</taxon>
        <taxon>Crustacea</taxon>
        <taxon>Branchiopoda</taxon>
        <taxon>Diplostraca</taxon>
        <taxon>Cladocera</taxon>
        <taxon>Anomopoda</taxon>
        <taxon>Daphniidae</taxon>
        <taxon>Daphnia</taxon>
    </lineage>
</organism>
<evidence type="ECO:0000313" key="4">
    <source>
        <dbReference type="Proteomes" id="UP001234178"/>
    </source>
</evidence>
<reference evidence="3 4" key="1">
    <citation type="journal article" date="2023" name="Nucleic Acids Res.">
        <title>The hologenome of Daphnia magna reveals possible DNA methylation and microbiome-mediated evolution of the host genome.</title>
        <authorList>
            <person name="Chaturvedi A."/>
            <person name="Li X."/>
            <person name="Dhandapani V."/>
            <person name="Marshall H."/>
            <person name="Kissane S."/>
            <person name="Cuenca-Cambronero M."/>
            <person name="Asole G."/>
            <person name="Calvet F."/>
            <person name="Ruiz-Romero M."/>
            <person name="Marangio P."/>
            <person name="Guigo R."/>
            <person name="Rago D."/>
            <person name="Mirbahai L."/>
            <person name="Eastwood N."/>
            <person name="Colbourne J.K."/>
            <person name="Zhou J."/>
            <person name="Mallon E."/>
            <person name="Orsini L."/>
        </authorList>
    </citation>
    <scope>NUCLEOTIDE SEQUENCE [LARGE SCALE GENOMIC DNA]</scope>
    <source>
        <strain evidence="3">LRV0_1</strain>
    </source>
</reference>
<evidence type="ECO:0000256" key="1">
    <source>
        <dbReference type="ARBA" id="ARBA00007191"/>
    </source>
</evidence>
<name>A0ABQ9ZIA3_9CRUS</name>
<gene>
    <name evidence="3" type="ORF">OUZ56_021258</name>
</gene>
<accession>A0ABQ9ZIA3</accession>
<dbReference type="EMBL" id="JAOYFB010000003">
    <property type="protein sequence ID" value="KAK4012159.1"/>
    <property type="molecule type" value="Genomic_DNA"/>
</dbReference>
<comment type="similarity">
    <text evidence="1">Belongs to the GAMAD family.</text>
</comment>
<evidence type="ECO:0000259" key="2">
    <source>
        <dbReference type="SMART" id="SM00960"/>
    </source>
</evidence>
<keyword evidence="4" id="KW-1185">Reference proteome</keyword>